<keyword evidence="2" id="KW-1185">Reference proteome</keyword>
<dbReference type="AlphaFoldDB" id="C1F4R0"/>
<sequence>MAVITRTPVNIPALLWISFGGGGAAYSKICP</sequence>
<dbReference type="InParanoid" id="C1F4R0"/>
<dbReference type="Proteomes" id="UP000002207">
    <property type="component" value="Chromosome"/>
</dbReference>
<evidence type="ECO:0000313" key="2">
    <source>
        <dbReference type="Proteomes" id="UP000002207"/>
    </source>
</evidence>
<dbReference type="HOGENOM" id="CLU_3394622_0_0_0"/>
<protein>
    <submittedName>
        <fullName evidence="1">Uncharacterized protein</fullName>
    </submittedName>
</protein>
<dbReference type="KEGG" id="aca:ACP_1181"/>
<dbReference type="EMBL" id="CP001472">
    <property type="protein sequence ID" value="ACO33668.1"/>
    <property type="molecule type" value="Genomic_DNA"/>
</dbReference>
<name>C1F4R0_ACIC5</name>
<reference evidence="1 2" key="1">
    <citation type="journal article" date="2009" name="Appl. Environ. Microbiol.">
        <title>Three genomes from the phylum Acidobacteria provide insight into the lifestyles of these microorganisms in soils.</title>
        <authorList>
            <person name="Ward N.L."/>
            <person name="Challacombe J.F."/>
            <person name="Janssen P.H."/>
            <person name="Henrissat B."/>
            <person name="Coutinho P.M."/>
            <person name="Wu M."/>
            <person name="Xie G."/>
            <person name="Haft D.H."/>
            <person name="Sait M."/>
            <person name="Badger J."/>
            <person name="Barabote R.D."/>
            <person name="Bradley B."/>
            <person name="Brettin T.S."/>
            <person name="Brinkac L.M."/>
            <person name="Bruce D."/>
            <person name="Creasy T."/>
            <person name="Daugherty S.C."/>
            <person name="Davidsen T.M."/>
            <person name="DeBoy R.T."/>
            <person name="Detter J.C."/>
            <person name="Dodson R.J."/>
            <person name="Durkin A.S."/>
            <person name="Ganapathy A."/>
            <person name="Gwinn-Giglio M."/>
            <person name="Han C.S."/>
            <person name="Khouri H."/>
            <person name="Kiss H."/>
            <person name="Kothari S.P."/>
            <person name="Madupu R."/>
            <person name="Nelson K.E."/>
            <person name="Nelson W.C."/>
            <person name="Paulsen I."/>
            <person name="Penn K."/>
            <person name="Ren Q."/>
            <person name="Rosovitz M.J."/>
            <person name="Selengut J.D."/>
            <person name="Shrivastava S."/>
            <person name="Sullivan S.A."/>
            <person name="Tapia R."/>
            <person name="Thompson L.S."/>
            <person name="Watkins K.L."/>
            <person name="Yang Q."/>
            <person name="Yu C."/>
            <person name="Zafar N."/>
            <person name="Zhou L."/>
            <person name="Kuske C.R."/>
        </authorList>
    </citation>
    <scope>NUCLEOTIDE SEQUENCE [LARGE SCALE GENOMIC DNA]</scope>
    <source>
        <strain evidence="2">ATCC 51196 / DSM 11244 / BCRC 80197 / JCM 7670 / NBRC 15755 / NCIMB 13165 / 161</strain>
    </source>
</reference>
<organism evidence="1 2">
    <name type="scientific">Acidobacterium capsulatum (strain ATCC 51196 / DSM 11244 / BCRC 80197 / JCM 7670 / NBRC 15755 / NCIMB 13165 / 161)</name>
    <dbReference type="NCBI Taxonomy" id="240015"/>
    <lineage>
        <taxon>Bacteria</taxon>
        <taxon>Pseudomonadati</taxon>
        <taxon>Acidobacteriota</taxon>
        <taxon>Terriglobia</taxon>
        <taxon>Terriglobales</taxon>
        <taxon>Acidobacteriaceae</taxon>
        <taxon>Acidobacterium</taxon>
    </lineage>
</organism>
<gene>
    <name evidence="1" type="ordered locus">ACP_1181</name>
</gene>
<proteinExistence type="predicted"/>
<accession>C1F4R0</accession>
<evidence type="ECO:0000313" key="1">
    <source>
        <dbReference type="EMBL" id="ACO33668.1"/>
    </source>
</evidence>